<accession>A0A1X7JZ06</accession>
<protein>
    <submittedName>
        <fullName evidence="4">Hsp20/alpha crystallin family protein</fullName>
    </submittedName>
</protein>
<evidence type="ECO:0000313" key="5">
    <source>
        <dbReference type="Proteomes" id="UP000193804"/>
    </source>
</evidence>
<dbReference type="InterPro" id="IPR008978">
    <property type="entry name" value="HSP20-like_chaperone"/>
</dbReference>
<dbReference type="STRING" id="1028.SAMN05661096_02161"/>
<dbReference type="SUPFAM" id="SSF49764">
    <property type="entry name" value="HSP20-like chaperones"/>
    <property type="match status" value="1"/>
</dbReference>
<proteinExistence type="inferred from homology"/>
<dbReference type="EMBL" id="FXAW01000004">
    <property type="protein sequence ID" value="SMG33762.1"/>
    <property type="molecule type" value="Genomic_DNA"/>
</dbReference>
<name>A0A1X7JZ06_9BACT</name>
<gene>
    <name evidence="4" type="ORF">SAMN05661096_02161</name>
</gene>
<dbReference type="PROSITE" id="PS01031">
    <property type="entry name" value="SHSP"/>
    <property type="match status" value="1"/>
</dbReference>
<dbReference type="RefSeq" id="WP_176223770.1">
    <property type="nucleotide sequence ID" value="NZ_FXAW01000004.1"/>
</dbReference>
<dbReference type="Gene3D" id="2.60.40.790">
    <property type="match status" value="1"/>
</dbReference>
<feature type="domain" description="SHSP" evidence="3">
    <location>
        <begin position="21"/>
        <end position="130"/>
    </location>
</feature>
<dbReference type="InterPro" id="IPR002068">
    <property type="entry name" value="A-crystallin/Hsp20_dom"/>
</dbReference>
<dbReference type="Pfam" id="PF00011">
    <property type="entry name" value="HSP20"/>
    <property type="match status" value="1"/>
</dbReference>
<evidence type="ECO:0000256" key="1">
    <source>
        <dbReference type="PROSITE-ProRule" id="PRU00285"/>
    </source>
</evidence>
<evidence type="ECO:0000259" key="3">
    <source>
        <dbReference type="PROSITE" id="PS01031"/>
    </source>
</evidence>
<dbReference type="AlphaFoldDB" id="A0A1X7JZ06"/>
<organism evidence="4 5">
    <name type="scientific">Marivirga sericea</name>
    <dbReference type="NCBI Taxonomy" id="1028"/>
    <lineage>
        <taxon>Bacteria</taxon>
        <taxon>Pseudomonadati</taxon>
        <taxon>Bacteroidota</taxon>
        <taxon>Cytophagia</taxon>
        <taxon>Cytophagales</taxon>
        <taxon>Marivirgaceae</taxon>
        <taxon>Marivirga</taxon>
    </lineage>
</organism>
<dbReference type="CDD" id="cd00298">
    <property type="entry name" value="ACD_sHsps_p23-like"/>
    <property type="match status" value="1"/>
</dbReference>
<sequence length="130" mass="14600">MNLLKNRDVLRNLLFQGDQLNTLAGGVAKVDFKIENQTDGFLIELNAPSIEAKQFKVISEQNSLQVFATINHPAENHGVMIPLFFRKVQLPAFANTNDVEAVYRDNKLEIFVPIGKNSTSSKKEINIKQS</sequence>
<dbReference type="Proteomes" id="UP000193804">
    <property type="component" value="Unassembled WGS sequence"/>
</dbReference>
<comment type="similarity">
    <text evidence="1 2">Belongs to the small heat shock protein (HSP20) family.</text>
</comment>
<reference evidence="5" key="1">
    <citation type="submission" date="2017-04" db="EMBL/GenBank/DDBJ databases">
        <authorList>
            <person name="Varghese N."/>
            <person name="Submissions S."/>
        </authorList>
    </citation>
    <scope>NUCLEOTIDE SEQUENCE [LARGE SCALE GENOMIC DNA]</scope>
    <source>
        <strain evidence="5">DSM 4125</strain>
    </source>
</reference>
<evidence type="ECO:0000256" key="2">
    <source>
        <dbReference type="RuleBase" id="RU003616"/>
    </source>
</evidence>
<keyword evidence="5" id="KW-1185">Reference proteome</keyword>
<evidence type="ECO:0000313" key="4">
    <source>
        <dbReference type="EMBL" id="SMG33762.1"/>
    </source>
</evidence>